<dbReference type="PANTHER" id="PTHR39468:SF1">
    <property type="entry name" value="MTF2-LIKE C-TERMINAL DOMAIN-CONTAINING PROTEIN"/>
    <property type="match status" value="1"/>
</dbReference>
<sequence>MLTRYQFHRIPYWWKQFSSVPLHHPLQGPTSTSPSTLGQCAQNPSGVKHEHDPWAAVLADVPPRIPAHSRFSATRRERFSSSLKLSRRNLDSKREYSTGASDSGTNIEHEGSIFSKPESAWDHVFNDIQQTPPLLPSRVRPYRESSDTSTNTHSRVRRQSMTAREINAFDEMFNMIFNAVSEHPNIASNVGSNDSPSDIGIGRAPSGTSTQMHDLFSKMRGRSRKLKWSAQSSGDFDRKKEEMELCDTDHQLLEWAMGEVFGESKRYEQTAREAVAQMTAGVEPETMPELQPAIYPHLIALLIRSFRDKFRDPHLALSMFDHARHLSIPSYVFGCTTPAYNELIETRWKCFRDLKGVHDALEEMTVNGVPFNARTRVLIETVRREVGERNKWEEENELESGEVWTMLTKIDELIIRHGPQTRGGALGQRQHPTREAWKHSEDSNDNWEFGKWGDQDGEWTRPREMGRRGSQSLGEGEYGRSPRERRLPDHHTSGF</sequence>
<keyword evidence="4" id="KW-1185">Reference proteome</keyword>
<dbReference type="GO" id="GO:0005739">
    <property type="term" value="C:mitochondrion"/>
    <property type="evidence" value="ECO:0007669"/>
    <property type="project" value="InterPro"/>
</dbReference>
<evidence type="ECO:0000313" key="3">
    <source>
        <dbReference type="EMBL" id="KIM79003.1"/>
    </source>
</evidence>
<reference evidence="3 4" key="1">
    <citation type="submission" date="2014-04" db="EMBL/GenBank/DDBJ databases">
        <authorList>
            <consortium name="DOE Joint Genome Institute"/>
            <person name="Kuo A."/>
            <person name="Tarkka M."/>
            <person name="Buscot F."/>
            <person name="Kohler A."/>
            <person name="Nagy L.G."/>
            <person name="Floudas D."/>
            <person name="Copeland A."/>
            <person name="Barry K.W."/>
            <person name="Cichocki N."/>
            <person name="Veneault-Fourrey C."/>
            <person name="LaButti K."/>
            <person name="Lindquist E.A."/>
            <person name="Lipzen A."/>
            <person name="Lundell T."/>
            <person name="Morin E."/>
            <person name="Murat C."/>
            <person name="Sun H."/>
            <person name="Tunlid A."/>
            <person name="Henrissat B."/>
            <person name="Grigoriev I.V."/>
            <person name="Hibbett D.S."/>
            <person name="Martin F."/>
            <person name="Nordberg H.P."/>
            <person name="Cantor M.N."/>
            <person name="Hua S.X."/>
        </authorList>
    </citation>
    <scope>NUCLEOTIDE SEQUENCE [LARGE SCALE GENOMIC DNA]</scope>
    <source>
        <strain evidence="3 4">F 1598</strain>
    </source>
</reference>
<dbReference type="STRING" id="765440.A0A0C3AYB4"/>
<dbReference type="AlphaFoldDB" id="A0A0C3AYB4"/>
<evidence type="ECO:0000313" key="4">
    <source>
        <dbReference type="Proteomes" id="UP000054166"/>
    </source>
</evidence>
<dbReference type="PANTHER" id="PTHR39468">
    <property type="entry name" value="CHROMOSOME 7, WHOLE GENOME SHOTGUN SEQUENCE"/>
    <property type="match status" value="1"/>
</dbReference>
<feature type="domain" description="Mtf2-like C-terminal" evidence="2">
    <location>
        <begin position="237"/>
        <end position="411"/>
    </location>
</feature>
<proteinExistence type="predicted"/>
<feature type="compositionally biased region" description="Basic and acidic residues" evidence="1">
    <location>
        <begin position="477"/>
        <end position="495"/>
    </location>
</feature>
<dbReference type="InterPro" id="IPR040009">
    <property type="entry name" value="Mtf2/C5D6.12-like"/>
</dbReference>
<accession>A0A0C3AYB4</accession>
<gene>
    <name evidence="3" type="ORF">PILCRDRAFT_823872</name>
</gene>
<dbReference type="Pfam" id="PF19189">
    <property type="entry name" value="Mtf2"/>
    <property type="match status" value="1"/>
</dbReference>
<feature type="region of interest" description="Disordered" evidence="1">
    <location>
        <begin position="419"/>
        <end position="495"/>
    </location>
</feature>
<evidence type="ECO:0000256" key="1">
    <source>
        <dbReference type="SAM" id="MobiDB-lite"/>
    </source>
</evidence>
<dbReference type="InterPro" id="IPR043837">
    <property type="entry name" value="Mtf2-like_C"/>
</dbReference>
<dbReference type="Proteomes" id="UP000054166">
    <property type="component" value="Unassembled WGS sequence"/>
</dbReference>
<feature type="compositionally biased region" description="Basic and acidic residues" evidence="1">
    <location>
        <begin position="432"/>
        <end position="442"/>
    </location>
</feature>
<organism evidence="3 4">
    <name type="scientific">Piloderma croceum (strain F 1598)</name>
    <dbReference type="NCBI Taxonomy" id="765440"/>
    <lineage>
        <taxon>Eukaryota</taxon>
        <taxon>Fungi</taxon>
        <taxon>Dikarya</taxon>
        <taxon>Basidiomycota</taxon>
        <taxon>Agaricomycotina</taxon>
        <taxon>Agaricomycetes</taxon>
        <taxon>Agaricomycetidae</taxon>
        <taxon>Atheliales</taxon>
        <taxon>Atheliaceae</taxon>
        <taxon>Piloderma</taxon>
    </lineage>
</organism>
<evidence type="ECO:0000259" key="2">
    <source>
        <dbReference type="Pfam" id="PF19189"/>
    </source>
</evidence>
<reference evidence="4" key="2">
    <citation type="submission" date="2015-01" db="EMBL/GenBank/DDBJ databases">
        <title>Evolutionary Origins and Diversification of the Mycorrhizal Mutualists.</title>
        <authorList>
            <consortium name="DOE Joint Genome Institute"/>
            <consortium name="Mycorrhizal Genomics Consortium"/>
            <person name="Kohler A."/>
            <person name="Kuo A."/>
            <person name="Nagy L.G."/>
            <person name="Floudas D."/>
            <person name="Copeland A."/>
            <person name="Barry K.W."/>
            <person name="Cichocki N."/>
            <person name="Veneault-Fourrey C."/>
            <person name="LaButti K."/>
            <person name="Lindquist E.A."/>
            <person name="Lipzen A."/>
            <person name="Lundell T."/>
            <person name="Morin E."/>
            <person name="Murat C."/>
            <person name="Riley R."/>
            <person name="Ohm R."/>
            <person name="Sun H."/>
            <person name="Tunlid A."/>
            <person name="Henrissat B."/>
            <person name="Grigoriev I.V."/>
            <person name="Hibbett D.S."/>
            <person name="Martin F."/>
        </authorList>
    </citation>
    <scope>NUCLEOTIDE SEQUENCE [LARGE SCALE GENOMIC DNA]</scope>
    <source>
        <strain evidence="4">F 1598</strain>
    </source>
</reference>
<feature type="compositionally biased region" description="Basic and acidic residues" evidence="1">
    <location>
        <begin position="451"/>
        <end position="467"/>
    </location>
</feature>
<feature type="region of interest" description="Disordered" evidence="1">
    <location>
        <begin position="132"/>
        <end position="158"/>
    </location>
</feature>
<dbReference type="EMBL" id="KN833012">
    <property type="protein sequence ID" value="KIM79003.1"/>
    <property type="molecule type" value="Genomic_DNA"/>
</dbReference>
<dbReference type="HOGENOM" id="CLU_039423_0_0_1"/>
<feature type="compositionally biased region" description="Polar residues" evidence="1">
    <location>
        <begin position="28"/>
        <end position="45"/>
    </location>
</feature>
<name>A0A0C3AYB4_PILCF</name>
<protein>
    <recommendedName>
        <fullName evidence="2">Mtf2-like C-terminal domain-containing protein</fullName>
    </recommendedName>
</protein>
<feature type="region of interest" description="Disordered" evidence="1">
    <location>
        <begin position="25"/>
        <end position="48"/>
    </location>
</feature>
<dbReference type="InParanoid" id="A0A0C3AYB4"/>
<dbReference type="OrthoDB" id="2444174at2759"/>